<reference evidence="1 2" key="1">
    <citation type="submission" date="2019-03" db="EMBL/GenBank/DDBJ databases">
        <title>Complete Genome Sequence of Paraburkholderia dipogonis ICMP 19430T, a Nitrogen-fixing Symbiont of the South African Invasive Legume Dipogon lignosus in New Zealand.</title>
        <authorList>
            <person name="De Meyer S.E."/>
        </authorList>
    </citation>
    <scope>NUCLEOTIDE SEQUENCE [LARGE SCALE GENOMIC DNA]</scope>
    <source>
        <strain evidence="1 2">ICMP 19430</strain>
    </source>
</reference>
<organism evidence="1 2">
    <name type="scientific">Paraburkholderia dipogonis</name>
    <dbReference type="NCBI Taxonomy" id="1211383"/>
    <lineage>
        <taxon>Bacteria</taxon>
        <taxon>Pseudomonadati</taxon>
        <taxon>Pseudomonadota</taxon>
        <taxon>Betaproteobacteria</taxon>
        <taxon>Burkholderiales</taxon>
        <taxon>Burkholderiaceae</taxon>
        <taxon>Paraburkholderia</taxon>
    </lineage>
</organism>
<dbReference type="SUPFAM" id="SSF50630">
    <property type="entry name" value="Acid proteases"/>
    <property type="match status" value="1"/>
</dbReference>
<sequence length="150" mass="15473">MPSPVPSINLQIGPLGPLVHVVIAVSVPRQLALQAAGQPAPPTTNGVFLIDTGASNTNVDPTLLAPLQLQPTGSIQVHTPSTNGAPVVCNQYDVELAIGSPNGPPFTIAALPVTEASLITQGIAGLLGRDVLSRCTLIYNGVLQMYTLCY</sequence>
<protein>
    <recommendedName>
        <fullName evidence="3">Peptidase A2 domain-containing protein</fullName>
    </recommendedName>
</protein>
<name>A0A4Y8N1M7_9BURK</name>
<evidence type="ECO:0008006" key="3">
    <source>
        <dbReference type="Google" id="ProtNLM"/>
    </source>
</evidence>
<dbReference type="InterPro" id="IPR021109">
    <property type="entry name" value="Peptidase_aspartic_dom_sf"/>
</dbReference>
<dbReference type="AlphaFoldDB" id="A0A4Y8N1M7"/>
<evidence type="ECO:0000313" key="1">
    <source>
        <dbReference type="EMBL" id="TFE43572.1"/>
    </source>
</evidence>
<dbReference type="Pfam" id="PF13650">
    <property type="entry name" value="Asp_protease_2"/>
    <property type="match status" value="1"/>
</dbReference>
<dbReference type="EMBL" id="SNVI01000001">
    <property type="protein sequence ID" value="TFE43572.1"/>
    <property type="molecule type" value="Genomic_DNA"/>
</dbReference>
<dbReference type="Proteomes" id="UP000297385">
    <property type="component" value="Unassembled WGS sequence"/>
</dbReference>
<evidence type="ECO:0000313" key="2">
    <source>
        <dbReference type="Proteomes" id="UP000297385"/>
    </source>
</evidence>
<gene>
    <name evidence="1" type="ORF">E2553_00100</name>
</gene>
<accession>A0A4Y8N1M7</accession>
<proteinExistence type="predicted"/>
<dbReference type="Gene3D" id="2.40.70.10">
    <property type="entry name" value="Acid Proteases"/>
    <property type="match status" value="1"/>
</dbReference>
<comment type="caution">
    <text evidence="1">The sequence shown here is derived from an EMBL/GenBank/DDBJ whole genome shotgun (WGS) entry which is preliminary data.</text>
</comment>